<protein>
    <submittedName>
        <fullName evidence="1">Uncharacterized protein</fullName>
    </submittedName>
</protein>
<evidence type="ECO:0000313" key="2">
    <source>
        <dbReference type="Proteomes" id="UP000314294"/>
    </source>
</evidence>
<accession>A0A4Z2J1J0</accession>
<dbReference type="Proteomes" id="UP000314294">
    <property type="component" value="Unassembled WGS sequence"/>
</dbReference>
<reference evidence="1 2" key="1">
    <citation type="submission" date="2019-03" db="EMBL/GenBank/DDBJ databases">
        <title>First draft genome of Liparis tanakae, snailfish: a comprehensive survey of snailfish specific genes.</title>
        <authorList>
            <person name="Kim W."/>
            <person name="Song I."/>
            <person name="Jeong J.-H."/>
            <person name="Kim D."/>
            <person name="Kim S."/>
            <person name="Ryu S."/>
            <person name="Song J.Y."/>
            <person name="Lee S.K."/>
        </authorList>
    </citation>
    <scope>NUCLEOTIDE SEQUENCE [LARGE SCALE GENOMIC DNA]</scope>
    <source>
        <tissue evidence="1">Muscle</tissue>
    </source>
</reference>
<name>A0A4Z2J1J0_9TELE</name>
<comment type="caution">
    <text evidence="1">The sequence shown here is derived from an EMBL/GenBank/DDBJ whole genome shotgun (WGS) entry which is preliminary data.</text>
</comment>
<keyword evidence="2" id="KW-1185">Reference proteome</keyword>
<dbReference type="AlphaFoldDB" id="A0A4Z2J1J0"/>
<sequence>MIRVQCKESAQFQPIRRYTIHHECRQRRLWSRSTSSISYTLISKGSFRGPDIGGKSTHWPAVPTFFPREEESGRGAGMSRLLWKPAKPCIWSDDMPLSLMESWAEEALPVASLSRIMLSYPLLPPLW</sequence>
<gene>
    <name evidence="1" type="ORF">EYF80_005457</name>
</gene>
<organism evidence="1 2">
    <name type="scientific">Liparis tanakae</name>
    <name type="common">Tanaka's snailfish</name>
    <dbReference type="NCBI Taxonomy" id="230148"/>
    <lineage>
        <taxon>Eukaryota</taxon>
        <taxon>Metazoa</taxon>
        <taxon>Chordata</taxon>
        <taxon>Craniata</taxon>
        <taxon>Vertebrata</taxon>
        <taxon>Euteleostomi</taxon>
        <taxon>Actinopterygii</taxon>
        <taxon>Neopterygii</taxon>
        <taxon>Teleostei</taxon>
        <taxon>Neoteleostei</taxon>
        <taxon>Acanthomorphata</taxon>
        <taxon>Eupercaria</taxon>
        <taxon>Perciformes</taxon>
        <taxon>Cottioidei</taxon>
        <taxon>Cottales</taxon>
        <taxon>Liparidae</taxon>
        <taxon>Liparis</taxon>
    </lineage>
</organism>
<dbReference type="EMBL" id="SRLO01000028">
    <property type="protein sequence ID" value="TNN84130.1"/>
    <property type="molecule type" value="Genomic_DNA"/>
</dbReference>
<proteinExistence type="predicted"/>
<evidence type="ECO:0000313" key="1">
    <source>
        <dbReference type="EMBL" id="TNN84130.1"/>
    </source>
</evidence>